<evidence type="ECO:0000259" key="6">
    <source>
        <dbReference type="Pfam" id="PF00107"/>
    </source>
</evidence>
<comment type="caution">
    <text evidence="8">The sequence shown here is derived from an EMBL/GenBank/DDBJ whole genome shotgun (WGS) entry which is preliminary data.</text>
</comment>
<dbReference type="InterPro" id="IPR013149">
    <property type="entry name" value="ADH-like_C"/>
</dbReference>
<dbReference type="CDD" id="cd08242">
    <property type="entry name" value="MDR_like"/>
    <property type="match status" value="1"/>
</dbReference>
<protein>
    <submittedName>
        <fullName evidence="8">Threonine dehydrogenase-like Zn-dependent dehydrogenase</fullName>
    </submittedName>
</protein>
<dbReference type="Pfam" id="PF08240">
    <property type="entry name" value="ADH_N"/>
    <property type="match status" value="1"/>
</dbReference>
<keyword evidence="9" id="KW-1185">Reference proteome</keyword>
<dbReference type="RefSeq" id="WP_184678918.1">
    <property type="nucleotide sequence ID" value="NZ_JACHGY010000001.1"/>
</dbReference>
<dbReference type="Gene3D" id="3.90.180.10">
    <property type="entry name" value="Medium-chain alcohol dehydrogenases, catalytic domain"/>
    <property type="match status" value="1"/>
</dbReference>
<sequence length="325" mass="35537">MQALVFDGTQPILEPRRDEPVAPPGECLIRPTRLGICSTDLEICRGYMGFTGVLGHEFVGVVEVVAEKKHADWIGKRVVGNINCVRSICDLCKAGLRDHARDRSVLGIFERDGCFSDLFALPVENLYEVPDNVSDDHAVFTEPLAAAFQILRQLTVEGRPFITVLGDGRLGLLVAQVVNQLNATVRVVGKHEDKLARCEKWGIKHRLLGDVGLRQDQDIVIDCTGSPRGLETAMQMVRPRGTIVMKTTTTPPAQDEPHIDLSPLVIHEINLIGSRCGPFPDALEALSAQTIDVDSLISKRMKLADGVAALKAATRSDTIKILLEP</sequence>
<evidence type="ECO:0000256" key="4">
    <source>
        <dbReference type="ARBA" id="ARBA00022833"/>
    </source>
</evidence>
<dbReference type="Pfam" id="PF00107">
    <property type="entry name" value="ADH_zinc_N"/>
    <property type="match status" value="1"/>
</dbReference>
<evidence type="ECO:0000256" key="3">
    <source>
        <dbReference type="ARBA" id="ARBA00022723"/>
    </source>
</evidence>
<proteinExistence type="inferred from homology"/>
<dbReference type="Proteomes" id="UP000541810">
    <property type="component" value="Unassembled WGS sequence"/>
</dbReference>
<evidence type="ECO:0000256" key="1">
    <source>
        <dbReference type="ARBA" id="ARBA00001947"/>
    </source>
</evidence>
<dbReference type="SUPFAM" id="SSF50129">
    <property type="entry name" value="GroES-like"/>
    <property type="match status" value="1"/>
</dbReference>
<evidence type="ECO:0000259" key="7">
    <source>
        <dbReference type="Pfam" id="PF08240"/>
    </source>
</evidence>
<dbReference type="InterPro" id="IPR011032">
    <property type="entry name" value="GroES-like_sf"/>
</dbReference>
<dbReference type="SUPFAM" id="SSF51735">
    <property type="entry name" value="NAD(P)-binding Rossmann-fold domains"/>
    <property type="match status" value="1"/>
</dbReference>
<feature type="domain" description="Alcohol dehydrogenase-like N-terminal" evidence="7">
    <location>
        <begin position="24"/>
        <end position="131"/>
    </location>
</feature>
<evidence type="ECO:0000256" key="5">
    <source>
        <dbReference type="ARBA" id="ARBA00023002"/>
    </source>
</evidence>
<dbReference type="EMBL" id="JACHGY010000001">
    <property type="protein sequence ID" value="MBB6431452.1"/>
    <property type="molecule type" value="Genomic_DNA"/>
</dbReference>
<keyword evidence="3" id="KW-0479">Metal-binding</keyword>
<comment type="cofactor">
    <cofactor evidence="1">
        <name>Zn(2+)</name>
        <dbReference type="ChEBI" id="CHEBI:29105"/>
    </cofactor>
</comment>
<dbReference type="InterPro" id="IPR036291">
    <property type="entry name" value="NAD(P)-bd_dom_sf"/>
</dbReference>
<name>A0A7X0H994_9BACT</name>
<feature type="domain" description="Alcohol dehydrogenase-like C-terminal" evidence="6">
    <location>
        <begin position="170"/>
        <end position="284"/>
    </location>
</feature>
<accession>A0A7X0H994</accession>
<comment type="similarity">
    <text evidence="2">Belongs to the zinc-containing alcohol dehydrogenase family.</text>
</comment>
<organism evidence="8 9">
    <name type="scientific">Algisphaera agarilytica</name>
    <dbReference type="NCBI Taxonomy" id="1385975"/>
    <lineage>
        <taxon>Bacteria</taxon>
        <taxon>Pseudomonadati</taxon>
        <taxon>Planctomycetota</taxon>
        <taxon>Phycisphaerae</taxon>
        <taxon>Phycisphaerales</taxon>
        <taxon>Phycisphaeraceae</taxon>
        <taxon>Algisphaera</taxon>
    </lineage>
</organism>
<gene>
    <name evidence="8" type="ORF">HNQ40_003258</name>
</gene>
<evidence type="ECO:0000313" key="8">
    <source>
        <dbReference type="EMBL" id="MBB6431452.1"/>
    </source>
</evidence>
<dbReference type="GO" id="GO:0046872">
    <property type="term" value="F:metal ion binding"/>
    <property type="evidence" value="ECO:0007669"/>
    <property type="project" value="UniProtKB-KW"/>
</dbReference>
<dbReference type="AlphaFoldDB" id="A0A7X0H994"/>
<dbReference type="GO" id="GO:0016491">
    <property type="term" value="F:oxidoreductase activity"/>
    <property type="evidence" value="ECO:0007669"/>
    <property type="project" value="UniProtKB-KW"/>
</dbReference>
<dbReference type="PANTHER" id="PTHR43350">
    <property type="entry name" value="NAD-DEPENDENT ALCOHOL DEHYDROGENASE"/>
    <property type="match status" value="1"/>
</dbReference>
<keyword evidence="4" id="KW-0862">Zinc</keyword>
<dbReference type="PANTHER" id="PTHR43350:SF2">
    <property type="entry name" value="GROES-LIKE ZINC-BINDING ALCOHOL DEHYDROGENASE FAMILY PROTEIN"/>
    <property type="match status" value="1"/>
</dbReference>
<evidence type="ECO:0000313" key="9">
    <source>
        <dbReference type="Proteomes" id="UP000541810"/>
    </source>
</evidence>
<keyword evidence="5" id="KW-0560">Oxidoreductase</keyword>
<dbReference type="InterPro" id="IPR013154">
    <property type="entry name" value="ADH-like_N"/>
</dbReference>
<dbReference type="Gene3D" id="3.40.50.720">
    <property type="entry name" value="NAD(P)-binding Rossmann-like Domain"/>
    <property type="match status" value="1"/>
</dbReference>
<reference evidence="8 9" key="1">
    <citation type="submission" date="2020-08" db="EMBL/GenBank/DDBJ databases">
        <title>Genomic Encyclopedia of Type Strains, Phase IV (KMG-IV): sequencing the most valuable type-strain genomes for metagenomic binning, comparative biology and taxonomic classification.</title>
        <authorList>
            <person name="Goeker M."/>
        </authorList>
    </citation>
    <scope>NUCLEOTIDE SEQUENCE [LARGE SCALE GENOMIC DNA]</scope>
    <source>
        <strain evidence="8 9">DSM 103725</strain>
    </source>
</reference>
<evidence type="ECO:0000256" key="2">
    <source>
        <dbReference type="ARBA" id="ARBA00008072"/>
    </source>
</evidence>